<dbReference type="InterPro" id="IPR001387">
    <property type="entry name" value="Cro/C1-type_HTH"/>
</dbReference>
<organism evidence="2 3">
    <name type="scientific">Brevibacillus thermoruber</name>
    <dbReference type="NCBI Taxonomy" id="33942"/>
    <lineage>
        <taxon>Bacteria</taxon>
        <taxon>Bacillati</taxon>
        <taxon>Bacillota</taxon>
        <taxon>Bacilli</taxon>
        <taxon>Bacillales</taxon>
        <taxon>Paenibacillaceae</taxon>
        <taxon>Brevibacillus</taxon>
    </lineage>
</organism>
<evidence type="ECO:0000313" key="2">
    <source>
        <dbReference type="EMBL" id="MDA5110478.1"/>
    </source>
</evidence>
<dbReference type="InterPro" id="IPR010982">
    <property type="entry name" value="Lambda_DNA-bd_dom_sf"/>
</dbReference>
<evidence type="ECO:0000259" key="1">
    <source>
        <dbReference type="PROSITE" id="PS50943"/>
    </source>
</evidence>
<sequence>MTQLANLAGIHKAVISKIENGDTKRPEWKTIKSIQRIKGVYDEVMTYKNNCEV</sequence>
<dbReference type="RefSeq" id="WP_271140794.1">
    <property type="nucleotide sequence ID" value="NZ_JAPYYP010000032.1"/>
</dbReference>
<proteinExistence type="predicted"/>
<dbReference type="PROSITE" id="PS50943">
    <property type="entry name" value="HTH_CROC1"/>
    <property type="match status" value="1"/>
</dbReference>
<dbReference type="AlphaFoldDB" id="A0A9X3Z545"/>
<feature type="domain" description="HTH cro/C1-type" evidence="1">
    <location>
        <begin position="1"/>
        <end position="44"/>
    </location>
</feature>
<dbReference type="SUPFAM" id="SSF47413">
    <property type="entry name" value="lambda repressor-like DNA-binding domains"/>
    <property type="match status" value="1"/>
</dbReference>
<dbReference type="EMBL" id="JAPYYP010000032">
    <property type="protein sequence ID" value="MDA5110478.1"/>
    <property type="molecule type" value="Genomic_DNA"/>
</dbReference>
<evidence type="ECO:0000313" key="3">
    <source>
        <dbReference type="Proteomes" id="UP001151071"/>
    </source>
</evidence>
<keyword evidence="3" id="KW-1185">Reference proteome</keyword>
<accession>A0A9X3Z545</accession>
<comment type="caution">
    <text evidence="2">The sequence shown here is derived from an EMBL/GenBank/DDBJ whole genome shotgun (WGS) entry which is preliminary data.</text>
</comment>
<dbReference type="CDD" id="cd00093">
    <property type="entry name" value="HTH_XRE"/>
    <property type="match status" value="1"/>
</dbReference>
<gene>
    <name evidence="2" type="ORF">O3V59_19195</name>
</gene>
<dbReference type="Gene3D" id="1.10.260.40">
    <property type="entry name" value="lambda repressor-like DNA-binding domains"/>
    <property type="match status" value="1"/>
</dbReference>
<name>A0A9X3Z545_9BACL</name>
<dbReference type="Pfam" id="PF01381">
    <property type="entry name" value="HTH_3"/>
    <property type="match status" value="1"/>
</dbReference>
<dbReference type="GO" id="GO:0003677">
    <property type="term" value="F:DNA binding"/>
    <property type="evidence" value="ECO:0007669"/>
    <property type="project" value="InterPro"/>
</dbReference>
<reference evidence="2" key="1">
    <citation type="submission" date="2022-12" db="EMBL/GenBank/DDBJ databases">
        <title>Draft genome sequence of the thermophilic strain Brevibacillus thermoruber HT42, isolated from Los Humeros, Puebla, Mexico, with biotechnological potential.</title>
        <authorList>
            <person name="Lara Sanchez J."/>
            <person name="Solis Palacios R."/>
            <person name="Bustos Baena A.S."/>
            <person name="Ruz Baez A.E."/>
            <person name="Espinosa Luna G."/>
            <person name="Oliart Ros R.M."/>
        </authorList>
    </citation>
    <scope>NUCLEOTIDE SEQUENCE</scope>
    <source>
        <strain evidence="2">HT42</strain>
    </source>
</reference>
<dbReference type="Proteomes" id="UP001151071">
    <property type="component" value="Unassembled WGS sequence"/>
</dbReference>
<protein>
    <submittedName>
        <fullName evidence="2">Helix-turn-helix transcriptional regulator</fullName>
    </submittedName>
</protein>